<sequence length="253" mass="26765">MTYPGGVLVLLPPSETKATGGNGAPLDLESMSHPGLTATRREIAEELSALAADVPRSLEVLGLSERQAEEVRRNGELWDSPTAPALERYTGVLYDALDVGSLEATERKQADSRLAVASALFGLARGTDQIPAYRLSGGTSLPGLGTLRSTWRPVLEPALAEADELIVDLRSSAYAALARTPGAVEVRVLSEDASGKRKVVSHHNKSHKGRLARALAQSAREPETVADVLEVAADAGLRVEQEGDRALCVLTSV</sequence>
<protein>
    <submittedName>
        <fullName evidence="2">Peroxide stress protein YaaA</fullName>
    </submittedName>
</protein>
<evidence type="ECO:0000313" key="3">
    <source>
        <dbReference type="Proteomes" id="UP001501218"/>
    </source>
</evidence>
<dbReference type="NCBIfam" id="NF002544">
    <property type="entry name" value="PRK02101.2-1"/>
    <property type="match status" value="1"/>
</dbReference>
<dbReference type="PANTHER" id="PTHR30283">
    <property type="entry name" value="PEROXIDE STRESS RESPONSE PROTEIN YAAA"/>
    <property type="match status" value="1"/>
</dbReference>
<accession>A0ABN3GNT1</accession>
<name>A0ABN3GNT1_9PSEU</name>
<gene>
    <name evidence="2" type="primary">yaaA</name>
    <name evidence="2" type="ORF">GCM10009854_38240</name>
</gene>
<dbReference type="PANTHER" id="PTHR30283:SF4">
    <property type="entry name" value="PEROXIDE STRESS RESISTANCE PROTEIN YAAA"/>
    <property type="match status" value="1"/>
</dbReference>
<proteinExistence type="predicted"/>
<dbReference type="EMBL" id="BAAARA010000015">
    <property type="protein sequence ID" value="GAA2356432.1"/>
    <property type="molecule type" value="Genomic_DNA"/>
</dbReference>
<organism evidence="2 3">
    <name type="scientific">Saccharopolyspora halophila</name>
    <dbReference type="NCBI Taxonomy" id="405551"/>
    <lineage>
        <taxon>Bacteria</taxon>
        <taxon>Bacillati</taxon>
        <taxon>Actinomycetota</taxon>
        <taxon>Actinomycetes</taxon>
        <taxon>Pseudonocardiales</taxon>
        <taxon>Pseudonocardiaceae</taxon>
        <taxon>Saccharopolyspora</taxon>
    </lineage>
</organism>
<evidence type="ECO:0000256" key="1">
    <source>
        <dbReference type="SAM" id="MobiDB-lite"/>
    </source>
</evidence>
<keyword evidence="3" id="KW-1185">Reference proteome</keyword>
<dbReference type="Proteomes" id="UP001501218">
    <property type="component" value="Unassembled WGS sequence"/>
</dbReference>
<feature type="region of interest" description="Disordered" evidence="1">
    <location>
        <begin position="11"/>
        <end position="32"/>
    </location>
</feature>
<reference evidence="2 3" key="1">
    <citation type="journal article" date="2019" name="Int. J. Syst. Evol. Microbiol.">
        <title>The Global Catalogue of Microorganisms (GCM) 10K type strain sequencing project: providing services to taxonomists for standard genome sequencing and annotation.</title>
        <authorList>
            <consortium name="The Broad Institute Genomics Platform"/>
            <consortium name="The Broad Institute Genome Sequencing Center for Infectious Disease"/>
            <person name="Wu L."/>
            <person name="Ma J."/>
        </authorList>
    </citation>
    <scope>NUCLEOTIDE SEQUENCE [LARGE SCALE GENOMIC DNA]</scope>
    <source>
        <strain evidence="2 3">JCM 16221</strain>
    </source>
</reference>
<evidence type="ECO:0000313" key="2">
    <source>
        <dbReference type="EMBL" id="GAA2356432.1"/>
    </source>
</evidence>
<dbReference type="InterPro" id="IPR005583">
    <property type="entry name" value="YaaA"/>
</dbReference>
<dbReference type="Pfam" id="PF03883">
    <property type="entry name" value="H2O2_YaaD"/>
    <property type="match status" value="1"/>
</dbReference>
<comment type="caution">
    <text evidence="2">The sequence shown here is derived from an EMBL/GenBank/DDBJ whole genome shotgun (WGS) entry which is preliminary data.</text>
</comment>